<name>A0ABW9G052_9NOCA</name>
<feature type="chain" id="PRO_5047189287" evidence="1">
    <location>
        <begin position="30"/>
        <end position="177"/>
    </location>
</feature>
<keyword evidence="1" id="KW-0732">Signal</keyword>
<dbReference type="RefSeq" id="WP_348605221.1">
    <property type="nucleotide sequence ID" value="NZ_CP157276.1"/>
</dbReference>
<gene>
    <name evidence="2" type="ORF">ABEU19_004770</name>
</gene>
<dbReference type="Proteomes" id="UP001629744">
    <property type="component" value="Unassembled WGS sequence"/>
</dbReference>
<proteinExistence type="predicted"/>
<organism evidence="2 3">
    <name type="scientific">Prescottella soli</name>
    <dbReference type="NCBI Taxonomy" id="1543852"/>
    <lineage>
        <taxon>Bacteria</taxon>
        <taxon>Bacillati</taxon>
        <taxon>Actinomycetota</taxon>
        <taxon>Actinomycetes</taxon>
        <taxon>Mycobacteriales</taxon>
        <taxon>Nocardiaceae</taxon>
        <taxon>Prescottella</taxon>
    </lineage>
</organism>
<dbReference type="EMBL" id="JBDLNU010000007">
    <property type="protein sequence ID" value="MFM1731211.1"/>
    <property type="molecule type" value="Genomic_DNA"/>
</dbReference>
<evidence type="ECO:0000313" key="3">
    <source>
        <dbReference type="Proteomes" id="UP001629744"/>
    </source>
</evidence>
<evidence type="ECO:0000313" key="2">
    <source>
        <dbReference type="EMBL" id="MFM1731211.1"/>
    </source>
</evidence>
<comment type="caution">
    <text evidence="2">The sequence shown here is derived from an EMBL/GenBank/DDBJ whole genome shotgun (WGS) entry which is preliminary data.</text>
</comment>
<evidence type="ECO:0000256" key="1">
    <source>
        <dbReference type="SAM" id="SignalP"/>
    </source>
</evidence>
<protein>
    <submittedName>
        <fullName evidence="2">Uncharacterized protein</fullName>
    </submittedName>
</protein>
<keyword evidence="3" id="KW-1185">Reference proteome</keyword>
<sequence>MQARQLKHLLTATAITAAAVMGGAVPAAATPNADPLAPITTAASSLASGDSVAPQGITTQTLIAARNAGFPIYEAIQDVVVNATKMGTTYATEYRRVYEIDALNSPTTKFVGVGATAPDRFAVVHQGLEPIVVNVRPPATPQPYQRLTYDATPQTWWNSPLVQIPDGGPSVGIALVR</sequence>
<feature type="signal peptide" evidence="1">
    <location>
        <begin position="1"/>
        <end position="29"/>
    </location>
</feature>
<reference evidence="2 3" key="1">
    <citation type="submission" date="2023-11" db="EMBL/GenBank/DDBJ databases">
        <authorList>
            <person name="Val-Calvo J."/>
            <person name="Scortti M."/>
            <person name="Vazquez-Boland J."/>
        </authorList>
    </citation>
    <scope>NUCLEOTIDE SEQUENCE [LARGE SCALE GENOMIC DNA]</scope>
    <source>
        <strain evidence="2 3">DSM 46662</strain>
    </source>
</reference>
<accession>A0ABW9G052</accession>